<dbReference type="EMBL" id="RBAL01000003">
    <property type="protein sequence ID" value="RKN44901.1"/>
    <property type="molecule type" value="Genomic_DNA"/>
</dbReference>
<evidence type="ECO:0000313" key="2">
    <source>
        <dbReference type="Proteomes" id="UP000272474"/>
    </source>
</evidence>
<dbReference type="AlphaFoldDB" id="A0A3A9Z958"/>
<evidence type="ECO:0000313" key="1">
    <source>
        <dbReference type="EMBL" id="RKN44901.1"/>
    </source>
</evidence>
<proteinExistence type="predicted"/>
<comment type="caution">
    <text evidence="1">The sequence shown here is derived from an EMBL/GenBank/DDBJ whole genome shotgun (WGS) entry which is preliminary data.</text>
</comment>
<organism evidence="1 2">
    <name type="scientific">Streptomyces hoynatensis</name>
    <dbReference type="NCBI Taxonomy" id="1141874"/>
    <lineage>
        <taxon>Bacteria</taxon>
        <taxon>Bacillati</taxon>
        <taxon>Actinomycetota</taxon>
        <taxon>Actinomycetes</taxon>
        <taxon>Kitasatosporales</taxon>
        <taxon>Streptomycetaceae</taxon>
        <taxon>Streptomyces</taxon>
    </lineage>
</organism>
<dbReference type="Gene3D" id="3.40.50.2000">
    <property type="entry name" value="Glycogen Phosphorylase B"/>
    <property type="match status" value="1"/>
</dbReference>
<protein>
    <recommendedName>
        <fullName evidence="3">Glycosyltransferase</fullName>
    </recommendedName>
</protein>
<keyword evidence="2" id="KW-1185">Reference proteome</keyword>
<sequence>MEQLEATHLPGFTVPRVFGGHQVGADVRADLAYTLGFLREGGVTTVAGMSVDDALRAVLGSLPGDQVHTFFSYRVAETVRRYGEFEGNPLLAPLTDRQREEIARACDSRGHLEFLATLPRNYAAVLARCETARASLGLPVDEAVLDDLMSRVTAMLTENPDGYLDDSSGRLGRFDIYSIDIYLFAEPLADRLGPVWTKGMRNAFRLAEEVAARNGAAVSWGRSGGALAQCITIELAGLAARTGLVGSRATRSWVSRAEDAFRHLSAWFPGGLIAAHQYRSAESYRGTPRRLQMTLDCLGKLAEAANGLGGATGHRPPAAERDALTWFDEPRRAGVWTYRGRDLAFVLPLVSGSETDYLAVPRNPGLFEVPVNSDLVTGIPFALHDGERYVPAGLPTEVSKPPGGLGITHVGWIPAGHKEMEPHLRVLGGSRHAEYRAEGRTLHVEETLGFDTAPQALAFQVTEPVGRPLDVRLRAGEGDLATCVDTSGLSEYRSYWGELPRTHQIDLTPGTRVRFGWSVTPLLRVLSSCHGHAYDASLYGPLAGRVAAGRLPREVLAGDHRALDSWDQLHVHWPEGMNLPCELDRHLALIEGLREHEVRIVWTQHNLVPHDRSPGWVPIYQAWAAAADAVIHHTPWGMGRARARYRYGAHTRHHVIPHGHFGGLMKDVASVDRRAAERSLGLRPGALRFGVIGAPRAEKRADLAMRAVAASSRQDIELLVLSLAPGQVPPDDPRIVALPYEMVPRAEYNRRLATIDVLIMPFDTGEMLATGTVADAIGLGLPSLVSSWPFLTETLGKAGIPYGDTERELTACLDRLDEETLRSAREAAEALKPHYDWERVAELHFAVLEEVGTAKL</sequence>
<dbReference type="SUPFAM" id="SSF53756">
    <property type="entry name" value="UDP-Glycosyltransferase/glycogen phosphorylase"/>
    <property type="match status" value="1"/>
</dbReference>
<name>A0A3A9Z958_9ACTN</name>
<accession>A0A3A9Z958</accession>
<dbReference type="Proteomes" id="UP000272474">
    <property type="component" value="Unassembled WGS sequence"/>
</dbReference>
<evidence type="ECO:0008006" key="3">
    <source>
        <dbReference type="Google" id="ProtNLM"/>
    </source>
</evidence>
<reference evidence="1 2" key="1">
    <citation type="journal article" date="2014" name="Int. J. Syst. Evol. Microbiol.">
        <title>Streptomyces hoynatensis sp. nov., isolated from deep marine sediment.</title>
        <authorList>
            <person name="Veyisoglu A."/>
            <person name="Sahin N."/>
        </authorList>
    </citation>
    <scope>NUCLEOTIDE SEQUENCE [LARGE SCALE GENOMIC DNA]</scope>
    <source>
        <strain evidence="1 2">KCTC 29097</strain>
    </source>
</reference>
<gene>
    <name evidence="1" type="ORF">D7294_07275</name>
</gene>